<proteinExistence type="predicted"/>
<dbReference type="PANTHER" id="PTHR21503">
    <property type="entry name" value="F-BOX-CONTAINING HYPOTHETICAL PROTEIN C.ELEGANS"/>
    <property type="match status" value="1"/>
</dbReference>
<dbReference type="PANTHER" id="PTHR21503:SF8">
    <property type="entry name" value="F-BOX ASSOCIATED DOMAIN-CONTAINING PROTEIN-RELATED"/>
    <property type="match status" value="1"/>
</dbReference>
<dbReference type="Pfam" id="PF07735">
    <property type="entry name" value="FBA_2"/>
    <property type="match status" value="1"/>
</dbReference>
<evidence type="ECO:0000313" key="3">
    <source>
        <dbReference type="WBParaSite" id="Csp11.Scaffold629.g11258.t1"/>
    </source>
</evidence>
<accession>A0A1I7TS87</accession>
<sequence>MELIDLFELSQCSPRTFSQIRAVKRNIRSVIVFKCEEYHHVAVYTDIQKVADMAFSLLPTSLNGPVVRYLRINNRFIGIRITSPTPDECNLFIHHWLDGGNENLRMLRIFDCQSYANQWDIILKDIEYTKWNFI</sequence>
<organism evidence="2 3">
    <name type="scientific">Caenorhabditis tropicalis</name>
    <dbReference type="NCBI Taxonomy" id="1561998"/>
    <lineage>
        <taxon>Eukaryota</taxon>
        <taxon>Metazoa</taxon>
        <taxon>Ecdysozoa</taxon>
        <taxon>Nematoda</taxon>
        <taxon>Chromadorea</taxon>
        <taxon>Rhabditida</taxon>
        <taxon>Rhabditina</taxon>
        <taxon>Rhabditomorpha</taxon>
        <taxon>Rhabditoidea</taxon>
        <taxon>Rhabditidae</taxon>
        <taxon>Peloderinae</taxon>
        <taxon>Caenorhabditis</taxon>
    </lineage>
</organism>
<keyword evidence="2" id="KW-1185">Reference proteome</keyword>
<name>A0A1I7TS87_9PELO</name>
<feature type="domain" description="Sdz-33 F-box" evidence="1">
    <location>
        <begin position="71"/>
        <end position="109"/>
    </location>
</feature>
<evidence type="ECO:0000259" key="1">
    <source>
        <dbReference type="Pfam" id="PF07735"/>
    </source>
</evidence>
<evidence type="ECO:0000313" key="2">
    <source>
        <dbReference type="Proteomes" id="UP000095282"/>
    </source>
</evidence>
<dbReference type="Proteomes" id="UP000095282">
    <property type="component" value="Unplaced"/>
</dbReference>
<dbReference type="AlphaFoldDB" id="A0A1I7TS87"/>
<protein>
    <submittedName>
        <fullName evidence="3">FBA_2 domain-containing protein</fullName>
    </submittedName>
</protein>
<dbReference type="InterPro" id="IPR012885">
    <property type="entry name" value="F-box_Sdz-33"/>
</dbReference>
<dbReference type="WBParaSite" id="Csp11.Scaffold629.g11258.t1">
    <property type="protein sequence ID" value="Csp11.Scaffold629.g11258.t1"/>
    <property type="gene ID" value="Csp11.Scaffold629.g11258"/>
</dbReference>
<reference evidence="3" key="1">
    <citation type="submission" date="2016-11" db="UniProtKB">
        <authorList>
            <consortium name="WormBaseParasite"/>
        </authorList>
    </citation>
    <scope>IDENTIFICATION</scope>
</reference>